<dbReference type="RefSeq" id="WP_068365717.1">
    <property type="nucleotide sequence ID" value="NZ_FOJN01000023.1"/>
</dbReference>
<dbReference type="InterPro" id="IPR019595">
    <property type="entry name" value="DUF2470"/>
</dbReference>
<name>A0A1I0UF51_9NOCA</name>
<dbReference type="OrthoDB" id="3381348at2"/>
<accession>A0A1I0UF51</accession>
<dbReference type="GeneID" id="85487698"/>
<dbReference type="AlphaFoldDB" id="A0A1I0UF51"/>
<dbReference type="Pfam" id="PF10615">
    <property type="entry name" value="DUF2470"/>
    <property type="match status" value="1"/>
</dbReference>
<organism evidence="2 3">
    <name type="scientific">Rhodococcoides kroppenstedtii</name>
    <dbReference type="NCBI Taxonomy" id="293050"/>
    <lineage>
        <taxon>Bacteria</taxon>
        <taxon>Bacillati</taxon>
        <taxon>Actinomycetota</taxon>
        <taxon>Actinomycetes</taxon>
        <taxon>Mycobacteriales</taxon>
        <taxon>Nocardiaceae</taxon>
        <taxon>Rhodococcoides</taxon>
    </lineage>
</organism>
<evidence type="ECO:0000313" key="2">
    <source>
        <dbReference type="EMBL" id="SFA62503.1"/>
    </source>
</evidence>
<dbReference type="EMBL" id="FOJN01000023">
    <property type="protein sequence ID" value="SFA62503.1"/>
    <property type="molecule type" value="Genomic_DNA"/>
</dbReference>
<evidence type="ECO:0000313" key="3">
    <source>
        <dbReference type="Proteomes" id="UP000182054"/>
    </source>
</evidence>
<dbReference type="Gene3D" id="3.20.180.10">
    <property type="entry name" value="PNP-oxidase-like"/>
    <property type="match status" value="1"/>
</dbReference>
<dbReference type="InterPro" id="IPR037119">
    <property type="entry name" value="Haem_oxidase_HugZ-like_sf"/>
</dbReference>
<sequence>MAGATTTATAPSTAERVRSVCLRSDTSVLAVEGSAPVATSMHFLREPGEVVVVVPADSTVGALAFQAGRAGIPAVLELTDHAPLELGERVRSLVWLRGELRRVPETAERSVAAAVASQFPHPGLLDVGHGGVLLRLILDSVVAADSTGAEPVPVRDLLRADPDPFWEIEGDWLRHLDTDHAEMIAAIARRLPPSLRVGRPRPLSLDRFGIGLRIESETGDQDVRVPFPHPVADSTELSRALRILVGCPFMNGLRARDGS</sequence>
<feature type="domain" description="DUF2470" evidence="1">
    <location>
        <begin position="171"/>
        <end position="241"/>
    </location>
</feature>
<protein>
    <recommendedName>
        <fullName evidence="1">DUF2470 domain-containing protein</fullName>
    </recommendedName>
</protein>
<gene>
    <name evidence="2" type="ORF">SAMN05444374_12313</name>
</gene>
<proteinExistence type="predicted"/>
<reference evidence="2 3" key="1">
    <citation type="submission" date="2016-10" db="EMBL/GenBank/DDBJ databases">
        <authorList>
            <person name="de Groot N.N."/>
        </authorList>
    </citation>
    <scope>NUCLEOTIDE SEQUENCE [LARGE SCALE GENOMIC DNA]</scope>
    <source>
        <strain evidence="2 3">DSM 44908</strain>
    </source>
</reference>
<dbReference type="Proteomes" id="UP000182054">
    <property type="component" value="Unassembled WGS sequence"/>
</dbReference>
<dbReference type="SUPFAM" id="SSF50475">
    <property type="entry name" value="FMN-binding split barrel"/>
    <property type="match status" value="1"/>
</dbReference>
<evidence type="ECO:0000259" key="1">
    <source>
        <dbReference type="Pfam" id="PF10615"/>
    </source>
</evidence>